<evidence type="ECO:0000313" key="15">
    <source>
        <dbReference type="Proteomes" id="UP000808914"/>
    </source>
</evidence>
<dbReference type="NCBIfam" id="TIGR00745">
    <property type="entry name" value="apbA_panE"/>
    <property type="match status" value="1"/>
</dbReference>
<proteinExistence type="inferred from homology"/>
<evidence type="ECO:0000313" key="14">
    <source>
        <dbReference type="EMBL" id="MBM7644254.1"/>
    </source>
</evidence>
<sequence>MKVSIIGGGSVGLLFAGYLARDFQTTLYVRRNEQFQAVKENGIQIQMNDETFISRPRVAYSHEPWSGDLLIFAVKQPELMDMMASINKKAKADQSLLFIQNGMGHIDGLKHLHHHHIFLGVVEHGAKKSSDNHVAHNGAGRTQIAAFRGDFKIIHDLLCLPQFPFKTHTDWKEMLTKKLVVNAVINPLTALYRAENGQLINNPYYCKTMKQVFQETADILFSKKRCFSSPPHSKAKYWEALISICQNTSKNRSSMLQDLDACRKTEIEAISGYLIKEAERLGKPCPLTRWLYNSILGIEHEYLKKEGFDD</sequence>
<dbReference type="EC" id="1.1.1.169" evidence="4 11"/>
<comment type="caution">
    <text evidence="14">The sequence shown here is derived from an EMBL/GenBank/DDBJ whole genome shotgun (WGS) entry which is preliminary data.</text>
</comment>
<feature type="domain" description="Ketopantoate reductase C-terminal" evidence="13">
    <location>
        <begin position="171"/>
        <end position="297"/>
    </location>
</feature>
<dbReference type="InterPro" id="IPR036291">
    <property type="entry name" value="NAD(P)-bd_dom_sf"/>
</dbReference>
<dbReference type="SUPFAM" id="SSF48179">
    <property type="entry name" value="6-phosphogluconate dehydrogenase C-terminal domain-like"/>
    <property type="match status" value="1"/>
</dbReference>
<dbReference type="InterPro" id="IPR008927">
    <property type="entry name" value="6-PGluconate_DH-like_C_sf"/>
</dbReference>
<dbReference type="GO" id="GO:0008677">
    <property type="term" value="F:2-dehydropantoate 2-reductase activity"/>
    <property type="evidence" value="ECO:0007669"/>
    <property type="project" value="UniProtKB-EC"/>
</dbReference>
<keyword evidence="15" id="KW-1185">Reference proteome</keyword>
<evidence type="ECO:0000256" key="6">
    <source>
        <dbReference type="ARBA" id="ARBA00022655"/>
    </source>
</evidence>
<dbReference type="EMBL" id="JAFBER010000002">
    <property type="protein sequence ID" value="MBM7644254.1"/>
    <property type="molecule type" value="Genomic_DNA"/>
</dbReference>
<comment type="similarity">
    <text evidence="3 11">Belongs to the ketopantoate reductase family.</text>
</comment>
<evidence type="ECO:0000256" key="7">
    <source>
        <dbReference type="ARBA" id="ARBA00022857"/>
    </source>
</evidence>
<dbReference type="InterPro" id="IPR013328">
    <property type="entry name" value="6PGD_dom2"/>
</dbReference>
<dbReference type="InterPro" id="IPR013332">
    <property type="entry name" value="KPR_N"/>
</dbReference>
<evidence type="ECO:0000259" key="12">
    <source>
        <dbReference type="Pfam" id="PF02558"/>
    </source>
</evidence>
<dbReference type="PANTHER" id="PTHR43765">
    <property type="entry name" value="2-DEHYDROPANTOATE 2-REDUCTASE-RELATED"/>
    <property type="match status" value="1"/>
</dbReference>
<comment type="catalytic activity">
    <reaction evidence="10 11">
        <text>(R)-pantoate + NADP(+) = 2-dehydropantoate + NADPH + H(+)</text>
        <dbReference type="Rhea" id="RHEA:16233"/>
        <dbReference type="ChEBI" id="CHEBI:11561"/>
        <dbReference type="ChEBI" id="CHEBI:15378"/>
        <dbReference type="ChEBI" id="CHEBI:15980"/>
        <dbReference type="ChEBI" id="CHEBI:57783"/>
        <dbReference type="ChEBI" id="CHEBI:58349"/>
        <dbReference type="EC" id="1.1.1.169"/>
    </reaction>
</comment>
<evidence type="ECO:0000256" key="10">
    <source>
        <dbReference type="ARBA" id="ARBA00048793"/>
    </source>
</evidence>
<comment type="pathway">
    <text evidence="2 11">Cofactor biosynthesis; (R)-pantothenate biosynthesis; (R)-pantoate from 3-methyl-2-oxobutanoate: step 2/2.</text>
</comment>
<protein>
    <recommendedName>
        <fullName evidence="5 11">2-dehydropantoate 2-reductase</fullName>
        <ecNumber evidence="4 11">1.1.1.169</ecNumber>
    </recommendedName>
    <alternativeName>
        <fullName evidence="9 11">Ketopantoate reductase</fullName>
    </alternativeName>
</protein>
<dbReference type="RefSeq" id="WP_205002232.1">
    <property type="nucleotide sequence ID" value="NZ_JAFBER010000002.1"/>
</dbReference>
<evidence type="ECO:0000256" key="3">
    <source>
        <dbReference type="ARBA" id="ARBA00007870"/>
    </source>
</evidence>
<keyword evidence="6 11" id="KW-0566">Pantothenate biosynthesis</keyword>
<accession>A0ABS2PXN1</accession>
<dbReference type="PANTHER" id="PTHR43765:SF2">
    <property type="entry name" value="2-DEHYDROPANTOATE 2-REDUCTASE"/>
    <property type="match status" value="1"/>
</dbReference>
<evidence type="ECO:0000256" key="11">
    <source>
        <dbReference type="RuleBase" id="RU362068"/>
    </source>
</evidence>
<evidence type="ECO:0000259" key="13">
    <source>
        <dbReference type="Pfam" id="PF08546"/>
    </source>
</evidence>
<evidence type="ECO:0000256" key="5">
    <source>
        <dbReference type="ARBA" id="ARBA00019465"/>
    </source>
</evidence>
<dbReference type="Proteomes" id="UP000808914">
    <property type="component" value="Unassembled WGS sequence"/>
</dbReference>
<evidence type="ECO:0000256" key="2">
    <source>
        <dbReference type="ARBA" id="ARBA00004994"/>
    </source>
</evidence>
<gene>
    <name evidence="14" type="ORF">JOD45_000447</name>
</gene>
<dbReference type="Pfam" id="PF02558">
    <property type="entry name" value="ApbA"/>
    <property type="match status" value="1"/>
</dbReference>
<keyword evidence="8 11" id="KW-0560">Oxidoreductase</keyword>
<organism evidence="14 15">
    <name type="scientific">Scopulibacillus daqui</name>
    <dbReference type="NCBI Taxonomy" id="1469162"/>
    <lineage>
        <taxon>Bacteria</taxon>
        <taxon>Bacillati</taxon>
        <taxon>Bacillota</taxon>
        <taxon>Bacilli</taxon>
        <taxon>Bacillales</taxon>
        <taxon>Sporolactobacillaceae</taxon>
        <taxon>Scopulibacillus</taxon>
    </lineage>
</organism>
<name>A0ABS2PXN1_9BACL</name>
<dbReference type="InterPro" id="IPR050838">
    <property type="entry name" value="Ketopantoate_reductase"/>
</dbReference>
<dbReference type="SUPFAM" id="SSF51735">
    <property type="entry name" value="NAD(P)-binding Rossmann-fold domains"/>
    <property type="match status" value="1"/>
</dbReference>
<evidence type="ECO:0000256" key="8">
    <source>
        <dbReference type="ARBA" id="ARBA00023002"/>
    </source>
</evidence>
<feature type="domain" description="Ketopantoate reductase N-terminal" evidence="12">
    <location>
        <begin position="4"/>
        <end position="148"/>
    </location>
</feature>
<dbReference type="Gene3D" id="3.40.50.720">
    <property type="entry name" value="NAD(P)-binding Rossmann-like Domain"/>
    <property type="match status" value="1"/>
</dbReference>
<comment type="function">
    <text evidence="1 11">Catalyzes the NADPH-dependent reduction of ketopantoate into pantoic acid.</text>
</comment>
<keyword evidence="7 11" id="KW-0521">NADP</keyword>
<dbReference type="InterPro" id="IPR003710">
    <property type="entry name" value="ApbA"/>
</dbReference>
<dbReference type="Pfam" id="PF08546">
    <property type="entry name" value="ApbA_C"/>
    <property type="match status" value="1"/>
</dbReference>
<evidence type="ECO:0000256" key="4">
    <source>
        <dbReference type="ARBA" id="ARBA00013014"/>
    </source>
</evidence>
<reference evidence="14 15" key="1">
    <citation type="submission" date="2021-01" db="EMBL/GenBank/DDBJ databases">
        <title>Genomic Encyclopedia of Type Strains, Phase IV (KMG-IV): sequencing the most valuable type-strain genomes for metagenomic binning, comparative biology and taxonomic classification.</title>
        <authorList>
            <person name="Goeker M."/>
        </authorList>
    </citation>
    <scope>NUCLEOTIDE SEQUENCE [LARGE SCALE GENOMIC DNA]</scope>
    <source>
        <strain evidence="14 15">DSM 28236</strain>
    </source>
</reference>
<evidence type="ECO:0000256" key="9">
    <source>
        <dbReference type="ARBA" id="ARBA00032024"/>
    </source>
</evidence>
<evidence type="ECO:0000256" key="1">
    <source>
        <dbReference type="ARBA" id="ARBA00002919"/>
    </source>
</evidence>
<dbReference type="Gene3D" id="1.10.1040.10">
    <property type="entry name" value="N-(1-d-carboxylethyl)-l-norvaline Dehydrogenase, domain 2"/>
    <property type="match status" value="1"/>
</dbReference>
<dbReference type="InterPro" id="IPR013752">
    <property type="entry name" value="KPA_reductase"/>
</dbReference>